<reference evidence="2" key="1">
    <citation type="submission" date="2023-01" db="EMBL/GenBank/DDBJ databases">
        <authorList>
            <person name="Piombo E."/>
        </authorList>
    </citation>
    <scope>NUCLEOTIDE SEQUENCE</scope>
</reference>
<dbReference type="InterPro" id="IPR029058">
    <property type="entry name" value="AB_hydrolase_fold"/>
</dbReference>
<organism evidence="2 3">
    <name type="scientific">Clonostachys chloroleuca</name>
    <dbReference type="NCBI Taxonomy" id="1926264"/>
    <lineage>
        <taxon>Eukaryota</taxon>
        <taxon>Fungi</taxon>
        <taxon>Dikarya</taxon>
        <taxon>Ascomycota</taxon>
        <taxon>Pezizomycotina</taxon>
        <taxon>Sordariomycetes</taxon>
        <taxon>Hypocreomycetidae</taxon>
        <taxon>Hypocreales</taxon>
        <taxon>Bionectriaceae</taxon>
        <taxon>Clonostachys</taxon>
    </lineage>
</organism>
<dbReference type="PANTHER" id="PTHR43142">
    <property type="entry name" value="CARBOXYLIC ESTER HYDROLASE"/>
    <property type="match status" value="1"/>
</dbReference>
<name>A0AA35LQR6_9HYPO</name>
<dbReference type="EMBL" id="CABFNP030000511">
    <property type="protein sequence ID" value="CAI6035830.1"/>
    <property type="molecule type" value="Genomic_DNA"/>
</dbReference>
<gene>
    <name evidence="2" type="ORF">CCHLO57077_00010929</name>
</gene>
<dbReference type="Proteomes" id="UP001160390">
    <property type="component" value="Unassembled WGS sequence"/>
</dbReference>
<comment type="caution">
    <text evidence="2">The sequence shown here is derived from an EMBL/GenBank/DDBJ whole genome shotgun (WGS) entry which is preliminary data.</text>
</comment>
<keyword evidence="3" id="KW-1185">Reference proteome</keyword>
<dbReference type="InterPro" id="IPR002018">
    <property type="entry name" value="CarbesteraseB"/>
</dbReference>
<evidence type="ECO:0000313" key="3">
    <source>
        <dbReference type="Proteomes" id="UP001160390"/>
    </source>
</evidence>
<proteinExistence type="predicted"/>
<accession>A0AA35LQR6</accession>
<protein>
    <recommendedName>
        <fullName evidence="1">Carboxylesterase type B domain-containing protein</fullName>
    </recommendedName>
</protein>
<evidence type="ECO:0000259" key="1">
    <source>
        <dbReference type="Pfam" id="PF00135"/>
    </source>
</evidence>
<evidence type="ECO:0000313" key="2">
    <source>
        <dbReference type="EMBL" id="CAI6035830.1"/>
    </source>
</evidence>
<feature type="non-terminal residue" evidence="2">
    <location>
        <position position="212"/>
    </location>
</feature>
<dbReference type="PANTHER" id="PTHR43142:SF8">
    <property type="entry name" value="CARBOXYLIC ESTER HYDROLASE"/>
    <property type="match status" value="1"/>
</dbReference>
<dbReference type="SUPFAM" id="SSF53474">
    <property type="entry name" value="alpha/beta-Hydrolases"/>
    <property type="match status" value="1"/>
</dbReference>
<dbReference type="Gene3D" id="3.40.50.1820">
    <property type="entry name" value="alpha/beta hydrolase"/>
    <property type="match status" value="1"/>
</dbReference>
<sequence length="212" mass="23175">MHQDLILPIPDHGSLRGVRYGTSVHIFLGVPYALPPVGPRRWQKTIPLPPDFSYGTEGNPYDCTKFGPICPQPNYMMNGKSLSAVQGPSVRCPKSHLHLPIVVFSKSLTLVQASEDCLLSNIWTPASGRQSEDGWPVYVWLHGGWLQMGNPCHTPHSDPWELIDETGADLKAIVIAVGYRLNIFGFLAEQGVDGNFGFCVNDACLPGARPGV</sequence>
<feature type="domain" description="Carboxylesterase type B" evidence="1">
    <location>
        <begin position="11"/>
        <end position="198"/>
    </location>
</feature>
<dbReference type="Pfam" id="PF00135">
    <property type="entry name" value="COesterase"/>
    <property type="match status" value="1"/>
</dbReference>
<dbReference type="AlphaFoldDB" id="A0AA35LQR6"/>